<dbReference type="AlphaFoldDB" id="A0A2T4TWB2"/>
<keyword evidence="2" id="KW-1185">Reference proteome</keyword>
<comment type="caution">
    <text evidence="1">The sequence shown here is derived from an EMBL/GenBank/DDBJ whole genome shotgun (WGS) entry which is preliminary data.</text>
</comment>
<protein>
    <submittedName>
        <fullName evidence="1">Transcriptional regulator</fullName>
    </submittedName>
</protein>
<evidence type="ECO:0000313" key="2">
    <source>
        <dbReference type="Proteomes" id="UP000241436"/>
    </source>
</evidence>
<dbReference type="EMBL" id="NVQC01000024">
    <property type="protein sequence ID" value="PTL35396.1"/>
    <property type="molecule type" value="Genomic_DNA"/>
</dbReference>
<organism evidence="1 2">
    <name type="scientific">Candidatus Methylomirabilis limnetica</name>
    <dbReference type="NCBI Taxonomy" id="2033718"/>
    <lineage>
        <taxon>Bacteria</taxon>
        <taxon>Candidatus Methylomirabilota</taxon>
        <taxon>Candidatus Methylomirabilia</taxon>
        <taxon>Candidatus Methylomirabilales</taxon>
        <taxon>Candidatus Methylomirabilaceae</taxon>
        <taxon>Candidatus Methylomirabilis</taxon>
    </lineage>
</organism>
<gene>
    <name evidence="1" type="ORF">CLG94_10020</name>
</gene>
<reference evidence="1 2" key="1">
    <citation type="submission" date="2017-09" db="EMBL/GenBank/DDBJ databases">
        <title>Bloom of a denitrifying methanotroph, Candidatus Methylomirabilis limnetica, in a deep stratified lake.</title>
        <authorList>
            <person name="Graf J.S."/>
            <person name="Marchant H.K."/>
            <person name="Tienken D."/>
            <person name="Hach P.F."/>
            <person name="Brand A."/>
            <person name="Schubert C.J."/>
            <person name="Kuypers M.M."/>
            <person name="Milucka J."/>
        </authorList>
    </citation>
    <scope>NUCLEOTIDE SEQUENCE [LARGE SCALE GENOMIC DNA]</scope>
    <source>
        <strain evidence="1 2">Zug</strain>
    </source>
</reference>
<dbReference type="Proteomes" id="UP000241436">
    <property type="component" value="Unassembled WGS sequence"/>
</dbReference>
<reference evidence="2" key="2">
    <citation type="journal article" date="2018" name="Environ. Microbiol.">
        <title>Bloom of a denitrifying methanotroph, 'Candidatus Methylomirabilis limnetica', in a deep stratified lake.</title>
        <authorList>
            <person name="Graf J.S."/>
            <person name="Mayr M.J."/>
            <person name="Marchant H.K."/>
            <person name="Tienken D."/>
            <person name="Hach P.F."/>
            <person name="Brand A."/>
            <person name="Schubert C.J."/>
            <person name="Kuypers M.M."/>
            <person name="Milucka J."/>
        </authorList>
    </citation>
    <scope>NUCLEOTIDE SEQUENCE [LARGE SCALE GENOMIC DNA]</scope>
    <source>
        <strain evidence="2">Zug</strain>
    </source>
</reference>
<accession>A0A2T4TWB2</accession>
<sequence length="106" mass="11575">MALTRDFKDTVVARAQLDPRFREMLFTEAINAYLGGDTAAGKAILRDLVNATVGFEELAAELNKPSKSLHRMLAPRGNPSTENFFGIVSALQKKARVKLRVTAKAG</sequence>
<proteinExistence type="predicted"/>
<dbReference type="RefSeq" id="WP_107563186.1">
    <property type="nucleotide sequence ID" value="NZ_NVQC01000024.1"/>
</dbReference>
<dbReference type="OrthoDB" id="9794662at2"/>
<name>A0A2T4TWB2_9BACT</name>
<evidence type="ECO:0000313" key="1">
    <source>
        <dbReference type="EMBL" id="PTL35396.1"/>
    </source>
</evidence>